<dbReference type="SUPFAM" id="SSF56281">
    <property type="entry name" value="Metallo-hydrolase/oxidoreductase"/>
    <property type="match status" value="1"/>
</dbReference>
<dbReference type="InterPro" id="IPR001279">
    <property type="entry name" value="Metallo-B-lactamas"/>
</dbReference>
<dbReference type="InterPro" id="IPR036866">
    <property type="entry name" value="RibonucZ/Hydroxyglut_hydro"/>
</dbReference>
<evidence type="ECO:0000313" key="2">
    <source>
        <dbReference type="EMBL" id="HIU99541.1"/>
    </source>
</evidence>
<dbReference type="SMART" id="SM00849">
    <property type="entry name" value="Lactamase_B"/>
    <property type="match status" value="1"/>
</dbReference>
<dbReference type="PANTHER" id="PTHR42951">
    <property type="entry name" value="METALLO-BETA-LACTAMASE DOMAIN-CONTAINING"/>
    <property type="match status" value="1"/>
</dbReference>
<evidence type="ECO:0000313" key="3">
    <source>
        <dbReference type="Proteomes" id="UP000886891"/>
    </source>
</evidence>
<name>A0A9D1NBF1_9FIRM</name>
<dbReference type="Gene3D" id="3.60.15.10">
    <property type="entry name" value="Ribonuclease Z/Hydroxyacylglutathione hydrolase-like"/>
    <property type="match status" value="1"/>
</dbReference>
<dbReference type="AlphaFoldDB" id="A0A9D1NBF1"/>
<sequence length="273" mass="30912">MKYHIRKTAEGTFSIYDPIYKVGCHLLCGNQRALLIDTAFGGELKEAVRRCTDLPLIVANTHVHGDHSKGNELFDQPIYVGAGDLPDADRLSAYQSLIREGTRVLRERYRFPQSLLACVNRRYVVDPTKNTYLPLPEEIDLGNRRIDLYPMPGHTEGSVIFVDEQTATAFSGDAIAPTTWLFTDPATRIRRYAEQVESFAGSVGIQRIFPSHSRAVLPFSFVGDFAKTLRDLADLPSVHIPLRWDYGTVRIATDRRSSICPIRVFYFDFQLNQ</sequence>
<gene>
    <name evidence="2" type="ORF">IAB14_00310</name>
</gene>
<reference evidence="2" key="1">
    <citation type="submission" date="2020-10" db="EMBL/GenBank/DDBJ databases">
        <authorList>
            <person name="Gilroy R."/>
        </authorList>
    </citation>
    <scope>NUCLEOTIDE SEQUENCE</scope>
    <source>
        <strain evidence="2">23406</strain>
    </source>
</reference>
<accession>A0A9D1NBF1</accession>
<dbReference type="Pfam" id="PF00753">
    <property type="entry name" value="Lactamase_B"/>
    <property type="match status" value="1"/>
</dbReference>
<dbReference type="EMBL" id="DVOH01000003">
    <property type="protein sequence ID" value="HIU99541.1"/>
    <property type="molecule type" value="Genomic_DNA"/>
</dbReference>
<feature type="domain" description="Metallo-beta-lactamase" evidence="1">
    <location>
        <begin position="21"/>
        <end position="212"/>
    </location>
</feature>
<protein>
    <submittedName>
        <fullName evidence="2">MBL fold metallo-hydrolase</fullName>
    </submittedName>
</protein>
<reference evidence="2" key="2">
    <citation type="journal article" date="2021" name="PeerJ">
        <title>Extensive microbial diversity within the chicken gut microbiome revealed by metagenomics and culture.</title>
        <authorList>
            <person name="Gilroy R."/>
            <person name="Ravi A."/>
            <person name="Getino M."/>
            <person name="Pursley I."/>
            <person name="Horton D.L."/>
            <person name="Alikhan N.F."/>
            <person name="Baker D."/>
            <person name="Gharbi K."/>
            <person name="Hall N."/>
            <person name="Watson M."/>
            <person name="Adriaenssens E.M."/>
            <person name="Foster-Nyarko E."/>
            <person name="Jarju S."/>
            <person name="Secka A."/>
            <person name="Antonio M."/>
            <person name="Oren A."/>
            <person name="Chaudhuri R.R."/>
            <person name="La Ragione R."/>
            <person name="Hildebrand F."/>
            <person name="Pallen M.J."/>
        </authorList>
    </citation>
    <scope>NUCLEOTIDE SEQUENCE</scope>
    <source>
        <strain evidence="2">23406</strain>
    </source>
</reference>
<proteinExistence type="predicted"/>
<organism evidence="2 3">
    <name type="scientific">Candidatus Stercoripulliclostridium merdipullorum</name>
    <dbReference type="NCBI Taxonomy" id="2840952"/>
    <lineage>
        <taxon>Bacteria</taxon>
        <taxon>Bacillati</taxon>
        <taxon>Bacillota</taxon>
        <taxon>Clostridia</taxon>
        <taxon>Eubacteriales</taxon>
        <taxon>Candidatus Stercoripulliclostridium</taxon>
    </lineage>
</organism>
<dbReference type="Proteomes" id="UP000886891">
    <property type="component" value="Unassembled WGS sequence"/>
</dbReference>
<dbReference type="InterPro" id="IPR050855">
    <property type="entry name" value="NDM-1-like"/>
</dbReference>
<dbReference type="PANTHER" id="PTHR42951:SF22">
    <property type="entry name" value="METALLO BETA-LACTAMASE SUPERFAMILY LIPOPROTEIN"/>
    <property type="match status" value="1"/>
</dbReference>
<evidence type="ECO:0000259" key="1">
    <source>
        <dbReference type="SMART" id="SM00849"/>
    </source>
</evidence>
<comment type="caution">
    <text evidence="2">The sequence shown here is derived from an EMBL/GenBank/DDBJ whole genome shotgun (WGS) entry which is preliminary data.</text>
</comment>